<evidence type="ECO:0000259" key="1">
    <source>
        <dbReference type="Pfam" id="PF01636"/>
    </source>
</evidence>
<dbReference type="EMBL" id="NMVJ01000009">
    <property type="protein sequence ID" value="OYN89352.1"/>
    <property type="molecule type" value="Genomic_DNA"/>
</dbReference>
<protein>
    <recommendedName>
        <fullName evidence="1">Aminoglycoside phosphotransferase domain-containing protein</fullName>
    </recommendedName>
</protein>
<feature type="domain" description="Aminoglycoside phosphotransferase" evidence="1">
    <location>
        <begin position="38"/>
        <end position="244"/>
    </location>
</feature>
<dbReference type="AlphaFoldDB" id="A0A255EIU0"/>
<dbReference type="Proteomes" id="UP000216300">
    <property type="component" value="Unassembled WGS sequence"/>
</dbReference>
<dbReference type="RefSeq" id="WP_094455025.1">
    <property type="nucleotide sequence ID" value="NZ_NMVJ01000009.1"/>
</dbReference>
<dbReference type="InterPro" id="IPR002575">
    <property type="entry name" value="Aminoglycoside_PTrfase"/>
</dbReference>
<sequence length="300" mass="32659">MAVIDANELFSALGLAAAEGADLPEGGMSGATLLEGLTTSGAPVIVKVIELSSPDQAGQGRRELFAYTELSRRIAIPSPRMVAAHETEDWIAIALERHEPAEPAQAWTTAQWTDLAGLLGRMHRTSRGVRSVTPPLDLQRRHERDGPDSFARRLWSAPDDENRLKRVADDLTHLRAAVDESPHSFVHGDCHLGNVVRTSTGRPLLVDWASARVGPSVGDISFALTRAAASADTVPRHPAMDAYSSAAGVDADQTRRAATAHQLLILVEQYPEFADFLAPRDVDRLRRTFDALLREWVGRS</sequence>
<proteinExistence type="predicted"/>
<organism evidence="2 3">
    <name type="scientific">Parenemella sanctibonifatiensis</name>
    <dbReference type="NCBI Taxonomy" id="2016505"/>
    <lineage>
        <taxon>Bacteria</taxon>
        <taxon>Bacillati</taxon>
        <taxon>Actinomycetota</taxon>
        <taxon>Actinomycetes</taxon>
        <taxon>Propionibacteriales</taxon>
        <taxon>Propionibacteriaceae</taxon>
        <taxon>Parenemella</taxon>
    </lineage>
</organism>
<comment type="caution">
    <text evidence="2">The sequence shown here is derived from an EMBL/GenBank/DDBJ whole genome shotgun (WGS) entry which is preliminary data.</text>
</comment>
<dbReference type="Pfam" id="PF01636">
    <property type="entry name" value="APH"/>
    <property type="match status" value="1"/>
</dbReference>
<keyword evidence="3" id="KW-1185">Reference proteome</keyword>
<reference evidence="2 3" key="1">
    <citation type="submission" date="2017-07" db="EMBL/GenBank/DDBJ databases">
        <title>Draft whole genome sequences of clinical Proprionibacteriaceae strains.</title>
        <authorList>
            <person name="Bernier A.-M."/>
            <person name="Bernard K."/>
            <person name="Domingo M.-C."/>
        </authorList>
    </citation>
    <scope>NUCLEOTIDE SEQUENCE [LARGE SCALE GENOMIC DNA]</scope>
    <source>
        <strain evidence="2 3">NML 150081</strain>
    </source>
</reference>
<dbReference type="OrthoDB" id="3815724at2"/>
<dbReference type="Gene3D" id="3.90.1200.10">
    <property type="match status" value="1"/>
</dbReference>
<dbReference type="SUPFAM" id="SSF56112">
    <property type="entry name" value="Protein kinase-like (PK-like)"/>
    <property type="match status" value="1"/>
</dbReference>
<gene>
    <name evidence="2" type="ORF">CGZ91_10635</name>
</gene>
<name>A0A255EIU0_9ACTN</name>
<evidence type="ECO:0000313" key="2">
    <source>
        <dbReference type="EMBL" id="OYN89352.1"/>
    </source>
</evidence>
<evidence type="ECO:0000313" key="3">
    <source>
        <dbReference type="Proteomes" id="UP000216300"/>
    </source>
</evidence>
<dbReference type="InterPro" id="IPR011009">
    <property type="entry name" value="Kinase-like_dom_sf"/>
</dbReference>
<accession>A0A255EIU0</accession>